<feature type="compositionally biased region" description="Basic and acidic residues" evidence="1">
    <location>
        <begin position="97"/>
        <end position="109"/>
    </location>
</feature>
<evidence type="ECO:0000313" key="2">
    <source>
        <dbReference type="EMBL" id="KAG5572945.1"/>
    </source>
</evidence>
<protein>
    <submittedName>
        <fullName evidence="2">Uncharacterized protein</fullName>
    </submittedName>
</protein>
<evidence type="ECO:0000256" key="1">
    <source>
        <dbReference type="SAM" id="MobiDB-lite"/>
    </source>
</evidence>
<proteinExistence type="predicted"/>
<organism evidence="2 3">
    <name type="scientific">Solanum commersonii</name>
    <name type="common">Commerson's wild potato</name>
    <name type="synonym">Commerson's nightshade</name>
    <dbReference type="NCBI Taxonomy" id="4109"/>
    <lineage>
        <taxon>Eukaryota</taxon>
        <taxon>Viridiplantae</taxon>
        <taxon>Streptophyta</taxon>
        <taxon>Embryophyta</taxon>
        <taxon>Tracheophyta</taxon>
        <taxon>Spermatophyta</taxon>
        <taxon>Magnoliopsida</taxon>
        <taxon>eudicotyledons</taxon>
        <taxon>Gunneridae</taxon>
        <taxon>Pentapetalae</taxon>
        <taxon>asterids</taxon>
        <taxon>lamiids</taxon>
        <taxon>Solanales</taxon>
        <taxon>Solanaceae</taxon>
        <taxon>Solanoideae</taxon>
        <taxon>Solaneae</taxon>
        <taxon>Solanum</taxon>
    </lineage>
</organism>
<feature type="region of interest" description="Disordered" evidence="1">
    <location>
        <begin position="77"/>
        <end position="109"/>
    </location>
</feature>
<accession>A0A9J5WBE8</accession>
<dbReference type="OrthoDB" id="1325825at2759"/>
<comment type="caution">
    <text evidence="2">The sequence shown here is derived from an EMBL/GenBank/DDBJ whole genome shotgun (WGS) entry which is preliminary data.</text>
</comment>
<evidence type="ECO:0000313" key="3">
    <source>
        <dbReference type="Proteomes" id="UP000824120"/>
    </source>
</evidence>
<sequence length="109" mass="11149">MEATPVGMEAAPVGMEPHDLLLLGVTSSAAAATFLCCCEGGVAAIEAGGVAPVRDGSVAPVGDGWGWAPMGVGSLQEKQSLRKGNMVPESRNLVPNEHLRPEKSGRHSS</sequence>
<name>A0A9J5WBE8_SOLCO</name>
<dbReference type="Proteomes" id="UP000824120">
    <property type="component" value="Chromosome 12"/>
</dbReference>
<gene>
    <name evidence="2" type="ORF">H5410_062711</name>
</gene>
<dbReference type="EMBL" id="JACXVP010000012">
    <property type="protein sequence ID" value="KAG5572945.1"/>
    <property type="molecule type" value="Genomic_DNA"/>
</dbReference>
<dbReference type="AlphaFoldDB" id="A0A9J5WBE8"/>
<reference evidence="2 3" key="1">
    <citation type="submission" date="2020-09" db="EMBL/GenBank/DDBJ databases">
        <title>De no assembly of potato wild relative species, Solanum commersonii.</title>
        <authorList>
            <person name="Cho K."/>
        </authorList>
    </citation>
    <scope>NUCLEOTIDE SEQUENCE [LARGE SCALE GENOMIC DNA]</scope>
    <source>
        <strain evidence="2">LZ3.2</strain>
        <tissue evidence="2">Leaf</tissue>
    </source>
</reference>
<keyword evidence="3" id="KW-1185">Reference proteome</keyword>